<dbReference type="InterPro" id="IPR000531">
    <property type="entry name" value="Beta-barrel_TonB"/>
</dbReference>
<dbReference type="Proteomes" id="UP000252172">
    <property type="component" value="Unassembled WGS sequence"/>
</dbReference>
<evidence type="ECO:0000256" key="5">
    <source>
        <dbReference type="SAM" id="SignalP"/>
    </source>
</evidence>
<keyword evidence="5" id="KW-0732">Signal</keyword>
<dbReference type="PANTHER" id="PTHR40980">
    <property type="entry name" value="PLUG DOMAIN-CONTAINING PROTEIN"/>
    <property type="match status" value="1"/>
</dbReference>
<feature type="signal peptide" evidence="5">
    <location>
        <begin position="1"/>
        <end position="22"/>
    </location>
</feature>
<evidence type="ECO:0000256" key="2">
    <source>
        <dbReference type="ARBA" id="ARBA00023136"/>
    </source>
</evidence>
<dbReference type="Pfam" id="PF07715">
    <property type="entry name" value="Plug"/>
    <property type="match status" value="1"/>
</dbReference>
<comment type="similarity">
    <text evidence="4">Belongs to the TonB-dependent receptor family.</text>
</comment>
<proteinExistence type="inferred from homology"/>
<dbReference type="EMBL" id="QPIE01000006">
    <property type="protein sequence ID" value="RCU42500.1"/>
    <property type="molecule type" value="Genomic_DNA"/>
</dbReference>
<name>A0A368MX50_9FLAO</name>
<gene>
    <name evidence="8" type="ORF">DQ356_09230</name>
</gene>
<evidence type="ECO:0000313" key="8">
    <source>
        <dbReference type="EMBL" id="RCU42500.1"/>
    </source>
</evidence>
<dbReference type="AlphaFoldDB" id="A0A368MX50"/>
<accession>A0A368MX50</accession>
<evidence type="ECO:0000256" key="1">
    <source>
        <dbReference type="ARBA" id="ARBA00004442"/>
    </source>
</evidence>
<keyword evidence="3" id="KW-0998">Cell outer membrane</keyword>
<dbReference type="GO" id="GO:0009279">
    <property type="term" value="C:cell outer membrane"/>
    <property type="evidence" value="ECO:0007669"/>
    <property type="project" value="UniProtKB-SubCell"/>
</dbReference>
<dbReference type="InterPro" id="IPR036942">
    <property type="entry name" value="Beta-barrel_TonB_sf"/>
</dbReference>
<dbReference type="Gene3D" id="2.170.130.10">
    <property type="entry name" value="TonB-dependent receptor, plug domain"/>
    <property type="match status" value="1"/>
</dbReference>
<dbReference type="InterPro" id="IPR037066">
    <property type="entry name" value="Plug_dom_sf"/>
</dbReference>
<dbReference type="Gene3D" id="2.40.170.20">
    <property type="entry name" value="TonB-dependent receptor, beta-barrel domain"/>
    <property type="match status" value="1"/>
</dbReference>
<evidence type="ECO:0000256" key="3">
    <source>
        <dbReference type="ARBA" id="ARBA00023237"/>
    </source>
</evidence>
<keyword evidence="9" id="KW-1185">Reference proteome</keyword>
<protein>
    <recommendedName>
        <fullName evidence="10">TonB-dependent receptor</fullName>
    </recommendedName>
</protein>
<feature type="domain" description="TonB-dependent receptor-like beta-barrel" evidence="6">
    <location>
        <begin position="331"/>
        <end position="787"/>
    </location>
</feature>
<dbReference type="InterPro" id="IPR012910">
    <property type="entry name" value="Plug_dom"/>
</dbReference>
<feature type="chain" id="PRO_5016752488" description="TonB-dependent receptor" evidence="5">
    <location>
        <begin position="23"/>
        <end position="822"/>
    </location>
</feature>
<dbReference type="OrthoDB" id="9768470at2"/>
<reference evidence="8 9" key="1">
    <citation type="submission" date="2018-07" db="EMBL/GenBank/DDBJ databases">
        <title>Chryseobacterium lacus sp. nov., isolated from lake water.</title>
        <authorList>
            <person name="Li C.-M."/>
        </authorList>
    </citation>
    <scope>NUCLEOTIDE SEQUENCE [LARGE SCALE GENOMIC DNA]</scope>
    <source>
        <strain evidence="8 9">YLOS41</strain>
    </source>
</reference>
<dbReference type="PANTHER" id="PTHR40980:SF5">
    <property type="entry name" value="TONB-DEPENDENT RECEPTOR"/>
    <property type="match status" value="1"/>
</dbReference>
<evidence type="ECO:0000259" key="6">
    <source>
        <dbReference type="Pfam" id="PF00593"/>
    </source>
</evidence>
<keyword evidence="4" id="KW-0798">TonB box</keyword>
<evidence type="ECO:0008006" key="10">
    <source>
        <dbReference type="Google" id="ProtNLM"/>
    </source>
</evidence>
<evidence type="ECO:0000256" key="4">
    <source>
        <dbReference type="RuleBase" id="RU003357"/>
    </source>
</evidence>
<organism evidence="8 9">
    <name type="scientific">Chryseobacterium lacus</name>
    <dbReference type="NCBI Taxonomy" id="2058346"/>
    <lineage>
        <taxon>Bacteria</taxon>
        <taxon>Pseudomonadati</taxon>
        <taxon>Bacteroidota</taxon>
        <taxon>Flavobacteriia</taxon>
        <taxon>Flavobacteriales</taxon>
        <taxon>Weeksellaceae</taxon>
        <taxon>Chryseobacterium group</taxon>
        <taxon>Chryseobacterium</taxon>
    </lineage>
</organism>
<feature type="domain" description="TonB-dependent receptor plug" evidence="7">
    <location>
        <begin position="59"/>
        <end position="132"/>
    </location>
</feature>
<comment type="caution">
    <text evidence="8">The sequence shown here is derived from an EMBL/GenBank/DDBJ whole genome shotgun (WGS) entry which is preliminary data.</text>
</comment>
<dbReference type="RefSeq" id="WP_114304193.1">
    <property type="nucleotide sequence ID" value="NZ_QPIE01000006.1"/>
</dbReference>
<evidence type="ECO:0000259" key="7">
    <source>
        <dbReference type="Pfam" id="PF07715"/>
    </source>
</evidence>
<evidence type="ECO:0000313" key="9">
    <source>
        <dbReference type="Proteomes" id="UP000252172"/>
    </source>
</evidence>
<keyword evidence="2 4" id="KW-0472">Membrane</keyword>
<dbReference type="Pfam" id="PF00593">
    <property type="entry name" value="TonB_dep_Rec_b-barrel"/>
    <property type="match status" value="1"/>
</dbReference>
<comment type="subcellular location">
    <subcellularLocation>
        <location evidence="1 4">Cell outer membrane</location>
    </subcellularLocation>
</comment>
<sequence length="822" mass="92457">MRVSKLSIGALFLIGAVPVVYAQTGSDTMPNESRIEAVVIQGNTRKGTENNIINLQRKSVEVIERVGSAQLEKQGISNAATAVTKATGTQKQEGSGQIIIRGLGDRYNGTTMNGLVIPSDNPELKNINLEIFKTSIIEYIALDKVYHPRLSGDFGGANINIVSKEHIGRPYLKLGIGSAVNLQTFDKGNFKLQDGGPGFFGYKKASFDKGNPYTNYPFSTNWNFKNADNPFNSSMDIEGGVSFGKLSMFGYAGFDNSYVYSQGQEGWYDSTGDAMKRLDVERFTYSTNNTALLNLAYKFNGRNRIGFTSNFIHTSEQDARFFNGYMREIGGNVYINRGDNKITSTLINQLYGNHKFKDTWSADWGVGYNIMDSQRPDRLQNTIDQTNNIFITGSTINNHRYFDELNDKTLNGFLTLTKSFDNLKVNFGYNGLYKDRTFDNTTIGLNFTMQTTVDHNNVDGVINPANNGIIIYNTFRPDNSRYLPFNYSLEQNVQSGFVNLDYQFSDRLVVQAGGRFDYVNLNSNWDDSILGIGQKKQTYNKFLPALNAKYSLTDRQNIRLSASKTYTLPQPKELVPISYYDVTTNVYGNPNLRPSDNYNIDLKWEWFAKPGEVVSLTAFGKYLLDPIARTTYSTAASSDMTYFNIANWGYVIGAEMELRKDLYEWDHSKFYTFLNATYMHSDQELKSEEEFIAENNGKVIQFNGQSNDKVQGVADFLANVNLGYHQKLGTGKASMDFVVTYSYVGKSLFALGTNMIGNFYENPVHLLDANLKFEFDRIGVGITARNLVNSENKIEQVIKGAGYTHINYTKGRELGISLSYKF</sequence>
<dbReference type="SUPFAM" id="SSF56935">
    <property type="entry name" value="Porins"/>
    <property type="match status" value="1"/>
</dbReference>